<evidence type="ECO:0000313" key="3">
    <source>
        <dbReference type="EMBL" id="MCU7548514.1"/>
    </source>
</evidence>
<name>A0A9X3BFB3_9BACT</name>
<reference evidence="3" key="2">
    <citation type="submission" date="2023-04" db="EMBL/GenBank/DDBJ databases">
        <title>Paracnuella aquatica gen. nov., sp. nov., a member of the family Chitinophagaceae isolated from a hot spring.</title>
        <authorList>
            <person name="Wang C."/>
        </authorList>
    </citation>
    <scope>NUCLEOTIDE SEQUENCE</scope>
    <source>
        <strain evidence="3">LB-8</strain>
    </source>
</reference>
<dbReference type="Pfam" id="PF03372">
    <property type="entry name" value="Exo_endo_phos"/>
    <property type="match status" value="1"/>
</dbReference>
<keyword evidence="1" id="KW-1133">Transmembrane helix</keyword>
<gene>
    <name evidence="3" type="ORF">OCK74_05270</name>
</gene>
<keyword evidence="3" id="KW-0255">Endonuclease</keyword>
<evidence type="ECO:0000259" key="2">
    <source>
        <dbReference type="Pfam" id="PF03372"/>
    </source>
</evidence>
<dbReference type="InterPro" id="IPR005135">
    <property type="entry name" value="Endo/exonuclease/phosphatase"/>
</dbReference>
<dbReference type="PANTHER" id="PTHR14859:SF15">
    <property type="entry name" value="ENDONUCLEASE_EXONUCLEASE_PHOSPHATASE DOMAIN-CONTAINING PROTEIN"/>
    <property type="match status" value="1"/>
</dbReference>
<dbReference type="Gene3D" id="3.60.10.10">
    <property type="entry name" value="Endonuclease/exonuclease/phosphatase"/>
    <property type="match status" value="1"/>
</dbReference>
<evidence type="ECO:0000256" key="1">
    <source>
        <dbReference type="SAM" id="Phobius"/>
    </source>
</evidence>
<feature type="transmembrane region" description="Helical" evidence="1">
    <location>
        <begin position="12"/>
        <end position="32"/>
    </location>
</feature>
<comment type="caution">
    <text evidence="3">The sequence shown here is derived from an EMBL/GenBank/DDBJ whole genome shotgun (WGS) entry which is preliminary data.</text>
</comment>
<feature type="transmembrane region" description="Helical" evidence="1">
    <location>
        <begin position="69"/>
        <end position="90"/>
    </location>
</feature>
<organism evidence="3 4">
    <name type="scientific">Paraflavisolibacter caeni</name>
    <dbReference type="NCBI Taxonomy" id="2982496"/>
    <lineage>
        <taxon>Bacteria</taxon>
        <taxon>Pseudomonadati</taxon>
        <taxon>Bacteroidota</taxon>
        <taxon>Chitinophagia</taxon>
        <taxon>Chitinophagales</taxon>
        <taxon>Chitinophagaceae</taxon>
        <taxon>Paraflavisolibacter</taxon>
    </lineage>
</organism>
<dbReference type="CDD" id="cd09084">
    <property type="entry name" value="EEP-2"/>
    <property type="match status" value="1"/>
</dbReference>
<protein>
    <submittedName>
        <fullName evidence="3">Endonuclease/exonuclease/phosphatase family protein</fullName>
    </submittedName>
</protein>
<dbReference type="Proteomes" id="UP001155483">
    <property type="component" value="Unassembled WGS sequence"/>
</dbReference>
<dbReference type="GO" id="GO:0004519">
    <property type="term" value="F:endonuclease activity"/>
    <property type="evidence" value="ECO:0007669"/>
    <property type="project" value="UniProtKB-KW"/>
</dbReference>
<reference evidence="3" key="1">
    <citation type="submission" date="2022-09" db="EMBL/GenBank/DDBJ databases">
        <authorList>
            <person name="Yuan C."/>
            <person name="Ke Z."/>
        </authorList>
    </citation>
    <scope>NUCLEOTIDE SEQUENCE</scope>
    <source>
        <strain evidence="3">LB-8</strain>
    </source>
</reference>
<keyword evidence="3" id="KW-0540">Nuclease</keyword>
<dbReference type="PANTHER" id="PTHR14859">
    <property type="entry name" value="CALCOFLUOR WHITE HYPERSENSITIVE PROTEIN PRECURSOR"/>
    <property type="match status" value="1"/>
</dbReference>
<dbReference type="InterPro" id="IPR036691">
    <property type="entry name" value="Endo/exonu/phosph_ase_sf"/>
</dbReference>
<keyword evidence="3" id="KW-0378">Hydrolase</keyword>
<dbReference type="GO" id="GO:0016020">
    <property type="term" value="C:membrane"/>
    <property type="evidence" value="ECO:0007669"/>
    <property type="project" value="GOC"/>
</dbReference>
<keyword evidence="1" id="KW-0812">Transmembrane</keyword>
<dbReference type="EMBL" id="JAOTIF010000002">
    <property type="protein sequence ID" value="MCU7548514.1"/>
    <property type="molecule type" value="Genomic_DNA"/>
</dbReference>
<dbReference type="InterPro" id="IPR051916">
    <property type="entry name" value="GPI-anchor_lipid_remodeler"/>
</dbReference>
<accession>A0A9X3BFB3</accession>
<dbReference type="GO" id="GO:0006506">
    <property type="term" value="P:GPI anchor biosynthetic process"/>
    <property type="evidence" value="ECO:0007669"/>
    <property type="project" value="TreeGrafter"/>
</dbReference>
<feature type="domain" description="Endonuclease/exonuclease/phosphatase" evidence="2">
    <location>
        <begin position="109"/>
        <end position="361"/>
    </location>
</feature>
<dbReference type="SUPFAM" id="SSF56219">
    <property type="entry name" value="DNase I-like"/>
    <property type="match status" value="1"/>
</dbReference>
<proteinExistence type="predicted"/>
<feature type="transmembrane region" description="Helical" evidence="1">
    <location>
        <begin position="38"/>
        <end position="62"/>
    </location>
</feature>
<dbReference type="RefSeq" id="WP_279295961.1">
    <property type="nucleotide sequence ID" value="NZ_JAOTIF010000002.1"/>
</dbReference>
<dbReference type="AlphaFoldDB" id="A0A9X3BFB3"/>
<evidence type="ECO:0000313" key="4">
    <source>
        <dbReference type="Proteomes" id="UP001155483"/>
    </source>
</evidence>
<keyword evidence="1" id="KW-0472">Membrane</keyword>
<keyword evidence="4" id="KW-1185">Reference proteome</keyword>
<sequence length="387" mass="45011">MAGNFASLAKKVFIFLNLLAAFVFLIACYGPYLNPQSWWFLLFLGLSFPLLFLVIIFFIFFWILISPRYIFISIAALLLGWKGVSVFLAVRPIPDFNTEKPKDVLRVVHWNVARFVEWRRNNNKGSQTRLRMMDLIQRQNADVLCFSEFYHSTDSEYYDNLNYVMKDLGYPYFHFSWDDDGGRQWVGQAIFSRYPIIDSGIVRFPKPGIQESLIYADVVFHRDTLRFYTMHLQSVQFKKRDYENIEKIKHRDDSIFESSRGILSKLKRATIIRAHQADMVKSALNSSPYPSIVTGDFNDVPNSYTYYTISDNLQDAFLKKSFGVGRTFSGISPTLRIDYILAAKSLSVLQFDRHVRKYSDHYMLVADLKVNPPAPKEKIIPAPKKKN</sequence>